<protein>
    <recommendedName>
        <fullName evidence="4">Tetratricopeptide repeat protein</fullName>
    </recommendedName>
</protein>
<gene>
    <name evidence="2" type="ORF">GD597_02695</name>
</gene>
<dbReference type="EMBL" id="WHPF01000002">
    <property type="protein sequence ID" value="NNV54353.1"/>
    <property type="molecule type" value="Genomic_DNA"/>
</dbReference>
<accession>A0A8J8FD24</accession>
<feature type="chain" id="PRO_5035154464" description="Tetratricopeptide repeat protein" evidence="1">
    <location>
        <begin position="20"/>
        <end position="434"/>
    </location>
</feature>
<keyword evidence="3" id="KW-1185">Reference proteome</keyword>
<dbReference type="AlphaFoldDB" id="A0A8J8FD24"/>
<reference evidence="2" key="1">
    <citation type="submission" date="2019-10" db="EMBL/GenBank/DDBJ databases">
        <title>Draft genome sequence of Panacibacter sp. KCS-6.</title>
        <authorList>
            <person name="Yim K.J."/>
        </authorList>
    </citation>
    <scope>NUCLEOTIDE SEQUENCE</scope>
    <source>
        <strain evidence="2">KCS-6</strain>
    </source>
</reference>
<evidence type="ECO:0000256" key="1">
    <source>
        <dbReference type="SAM" id="SignalP"/>
    </source>
</evidence>
<sequence>MKKVCLAILLSAVCLFSKAQNYNALVIDYSTGKFDDAKKEVDKLLTEGKLKDKAETYLWKVKVYAEIYADSALTKKYTTAGTDALAALDVYVTKEPDLKLLKEDGSRAISLLYGISFNNGRSYFQASDWNNAYASFSFCQNVSEFIGKNGLSATGKYTIDTTVVLYTAYAAQNAGKQDDAVKRYKALADWKINDADYIDIYKFILNYETDKKNEAEFNKYLAVAREAHPKQLSLWNQFAMNYQTTNSSLMEIVAKYKADDAAGKLKEDDYVTFAESFASPDKAQQNALDSTQQVNLKMAAADAFAKAFNLNNAEGLYAFNTGVLYYSTFTTLDDRFYNYTGQSAELKAKRDAIVKEQQEIAAKSIEWLEKGYSVLKAKTDRNKAESNSLNRSVDYLANIFAWKREKSKGVNPKDFDAFDAKYKLYDSEHDKYKN</sequence>
<name>A0A8J8FD24_9BACT</name>
<proteinExistence type="predicted"/>
<evidence type="ECO:0008006" key="4">
    <source>
        <dbReference type="Google" id="ProtNLM"/>
    </source>
</evidence>
<evidence type="ECO:0000313" key="2">
    <source>
        <dbReference type="EMBL" id="NNV54353.1"/>
    </source>
</evidence>
<dbReference type="RefSeq" id="WP_171606276.1">
    <property type="nucleotide sequence ID" value="NZ_WHPF01000002.1"/>
</dbReference>
<organism evidence="2 3">
    <name type="scientific">Limnovirga soli</name>
    <dbReference type="NCBI Taxonomy" id="2656915"/>
    <lineage>
        <taxon>Bacteria</taxon>
        <taxon>Pseudomonadati</taxon>
        <taxon>Bacteroidota</taxon>
        <taxon>Chitinophagia</taxon>
        <taxon>Chitinophagales</taxon>
        <taxon>Chitinophagaceae</taxon>
        <taxon>Limnovirga</taxon>
    </lineage>
</organism>
<feature type="signal peptide" evidence="1">
    <location>
        <begin position="1"/>
        <end position="19"/>
    </location>
</feature>
<evidence type="ECO:0000313" key="3">
    <source>
        <dbReference type="Proteomes" id="UP000598971"/>
    </source>
</evidence>
<keyword evidence="1" id="KW-0732">Signal</keyword>
<dbReference type="Proteomes" id="UP000598971">
    <property type="component" value="Unassembled WGS sequence"/>
</dbReference>
<comment type="caution">
    <text evidence="2">The sequence shown here is derived from an EMBL/GenBank/DDBJ whole genome shotgun (WGS) entry which is preliminary data.</text>
</comment>